<dbReference type="EMBL" id="CP017708">
    <property type="protein sequence ID" value="WAN69618.1"/>
    <property type="molecule type" value="Genomic_DNA"/>
</dbReference>
<reference evidence="1" key="2">
    <citation type="submission" date="2022-10" db="EMBL/GenBank/DDBJ databases">
        <authorList>
            <person name="Ngo T.-E."/>
        </authorList>
    </citation>
    <scope>NUCLEOTIDE SEQUENCE</scope>
    <source>
        <strain evidence="1">JHB</strain>
    </source>
</reference>
<dbReference type="Proteomes" id="UP000176944">
    <property type="component" value="Chromosome"/>
</dbReference>
<dbReference type="AlphaFoldDB" id="A0A9Q9UW91"/>
<accession>A0A9Q9UW91</accession>
<reference evidence="1" key="1">
    <citation type="journal article" date="2017" name="Proc. Natl. Acad. Sci. U.S.A.">
        <title>Comparative genomics uncovers the prolific and distinctive metabolic potential of the cyanobacterial genus Moorea.</title>
        <authorList>
            <person name="Leao T."/>
            <person name="Castelao G."/>
            <person name="Korobeynikov A."/>
            <person name="Monroe E.A."/>
            <person name="Podell S."/>
            <person name="Glukhov E."/>
            <person name="Allen E.E."/>
            <person name="Gerwick W.H."/>
            <person name="Gerwick L."/>
        </authorList>
    </citation>
    <scope>NUCLEOTIDE SEQUENCE</scope>
    <source>
        <strain evidence="1">JHB</strain>
    </source>
</reference>
<name>A0A9Q9UW91_MOOP1</name>
<organism evidence="1">
    <name type="scientific">Moorena producens (strain JHB)</name>
    <dbReference type="NCBI Taxonomy" id="1454205"/>
    <lineage>
        <taxon>Bacteria</taxon>
        <taxon>Bacillati</taxon>
        <taxon>Cyanobacteriota</taxon>
        <taxon>Cyanophyceae</taxon>
        <taxon>Coleofasciculales</taxon>
        <taxon>Coleofasciculaceae</taxon>
        <taxon>Moorena</taxon>
    </lineage>
</organism>
<proteinExistence type="predicted"/>
<evidence type="ECO:0000313" key="1">
    <source>
        <dbReference type="EMBL" id="WAN69618.1"/>
    </source>
</evidence>
<protein>
    <submittedName>
        <fullName evidence="1">Uncharacterized protein</fullName>
    </submittedName>
</protein>
<sequence>MHCPPDINYYMKEMGQRLIVRWAVPTNAIANKEIGLVHCPPYIKYYMKGRWGDGAEINCRVGSA</sequence>
<gene>
    <name evidence="1" type="ORF">BJP36_36605</name>
</gene>